<feature type="compositionally biased region" description="Basic and acidic residues" evidence="1">
    <location>
        <begin position="103"/>
        <end position="119"/>
    </location>
</feature>
<feature type="compositionally biased region" description="Basic and acidic residues" evidence="1">
    <location>
        <begin position="76"/>
        <end position="85"/>
    </location>
</feature>
<sequence length="154" mass="17812">MKLSDSIRATTGFIAALKTVCKATCRKFRACFVANASRPKAKTKPARKTTKKNGAEKKPTNNQKEPDRQPSIYTNRIERQKEKEMKKKRQFFSRHRYPNVLAEETRAQQGRHDADRQRSPTEHMVGIFLPVPATLRRRGRFRVAFPVGGDRFRP</sequence>
<organism evidence="2 3">
    <name type="scientific">Rhynchophorus ferrugineus</name>
    <name type="common">Red palm weevil</name>
    <name type="synonym">Curculio ferrugineus</name>
    <dbReference type="NCBI Taxonomy" id="354439"/>
    <lineage>
        <taxon>Eukaryota</taxon>
        <taxon>Metazoa</taxon>
        <taxon>Ecdysozoa</taxon>
        <taxon>Arthropoda</taxon>
        <taxon>Hexapoda</taxon>
        <taxon>Insecta</taxon>
        <taxon>Pterygota</taxon>
        <taxon>Neoptera</taxon>
        <taxon>Endopterygota</taxon>
        <taxon>Coleoptera</taxon>
        <taxon>Polyphaga</taxon>
        <taxon>Cucujiformia</taxon>
        <taxon>Curculionidae</taxon>
        <taxon>Dryophthorinae</taxon>
        <taxon>Rhynchophorus</taxon>
    </lineage>
</organism>
<reference evidence="2" key="1">
    <citation type="submission" date="2020-08" db="EMBL/GenBank/DDBJ databases">
        <title>Genome sequencing and assembly of the red palm weevil Rhynchophorus ferrugineus.</title>
        <authorList>
            <person name="Dias G.B."/>
            <person name="Bergman C.M."/>
            <person name="Manee M."/>
        </authorList>
    </citation>
    <scope>NUCLEOTIDE SEQUENCE</scope>
    <source>
        <strain evidence="2">AA-2017</strain>
        <tissue evidence="2">Whole larva</tissue>
    </source>
</reference>
<feature type="compositionally biased region" description="Basic and acidic residues" evidence="1">
    <location>
        <begin position="53"/>
        <end position="68"/>
    </location>
</feature>
<proteinExistence type="predicted"/>
<evidence type="ECO:0000256" key="1">
    <source>
        <dbReference type="SAM" id="MobiDB-lite"/>
    </source>
</evidence>
<feature type="compositionally biased region" description="Basic residues" evidence="1">
    <location>
        <begin position="86"/>
        <end position="97"/>
    </location>
</feature>
<protein>
    <submittedName>
        <fullName evidence="2">Uncharacterized protein</fullName>
    </submittedName>
</protein>
<evidence type="ECO:0000313" key="2">
    <source>
        <dbReference type="EMBL" id="KAF7264139.1"/>
    </source>
</evidence>
<feature type="compositionally biased region" description="Basic residues" evidence="1">
    <location>
        <begin position="39"/>
        <end position="51"/>
    </location>
</feature>
<keyword evidence="3" id="KW-1185">Reference proteome</keyword>
<name>A0A834HMU8_RHYFE</name>
<dbReference type="EMBL" id="JAACXV010018188">
    <property type="protein sequence ID" value="KAF7264139.1"/>
    <property type="molecule type" value="Genomic_DNA"/>
</dbReference>
<feature type="region of interest" description="Disordered" evidence="1">
    <location>
        <begin position="37"/>
        <end position="119"/>
    </location>
</feature>
<evidence type="ECO:0000313" key="3">
    <source>
        <dbReference type="Proteomes" id="UP000625711"/>
    </source>
</evidence>
<gene>
    <name evidence="2" type="ORF">GWI33_000588</name>
</gene>
<dbReference type="AlphaFoldDB" id="A0A834HMU8"/>
<comment type="caution">
    <text evidence="2">The sequence shown here is derived from an EMBL/GenBank/DDBJ whole genome shotgun (WGS) entry which is preliminary data.</text>
</comment>
<dbReference type="Proteomes" id="UP000625711">
    <property type="component" value="Unassembled WGS sequence"/>
</dbReference>
<accession>A0A834HMU8</accession>